<dbReference type="eggNOG" id="ENOG5032G22">
    <property type="taxonomic scope" value="Bacteria"/>
</dbReference>
<dbReference type="STRING" id="1188239.MOVI_5520"/>
<evidence type="ECO:0000313" key="2">
    <source>
        <dbReference type="EMBL" id="EXU60932.1"/>
    </source>
</evidence>
<dbReference type="PATRIC" id="fig|1188239.3.peg.1301"/>
<reference evidence="2 3" key="1">
    <citation type="submission" date="2014-03" db="EMBL/GenBank/DDBJ databases">
        <title>Genome sequence of Mycoplasma ovipneumoniae strain 14811.</title>
        <authorList>
            <person name="Sirand-Pugnet P."/>
            <person name="Breton M."/>
            <person name="Dordet-Frisoni E."/>
            <person name="Baranowski E."/>
            <person name="Barre A."/>
            <person name="Couture C."/>
            <person name="Dupuy V."/>
            <person name="Gaurivaud P."/>
            <person name="Jacob D."/>
            <person name="Lemaitre C."/>
            <person name="Manso-Silvan L."/>
            <person name="Nikolski M."/>
            <person name="Nouvel L.-X."/>
            <person name="Poumarat F."/>
            <person name="Tardy F."/>
            <person name="Thebault P."/>
            <person name="Theil S."/>
            <person name="Citti C."/>
            <person name="Thiaucourt F."/>
            <person name="Blanchard A."/>
        </authorList>
    </citation>
    <scope>NUCLEOTIDE SEQUENCE [LARGE SCALE GENOMIC DNA]</scope>
    <source>
        <strain evidence="2 3">14811</strain>
    </source>
</reference>
<evidence type="ECO:0000256" key="1">
    <source>
        <dbReference type="SAM" id="Phobius"/>
    </source>
</evidence>
<comment type="caution">
    <text evidence="2">The sequence shown here is derived from an EMBL/GenBank/DDBJ whole genome shotgun (WGS) entry which is preliminary data.</text>
</comment>
<name>A0A014NPW5_9BACT</name>
<gene>
    <name evidence="2" type="ORF">MOVI_5520</name>
</gene>
<organism evidence="2 3">
    <name type="scientific">Mesomycoplasma ovipneumoniae 14811</name>
    <dbReference type="NCBI Taxonomy" id="1188239"/>
    <lineage>
        <taxon>Bacteria</taxon>
        <taxon>Bacillati</taxon>
        <taxon>Mycoplasmatota</taxon>
        <taxon>Mycoplasmoidales</taxon>
        <taxon>Metamycoplasmataceae</taxon>
        <taxon>Mesomycoplasma</taxon>
    </lineage>
</organism>
<accession>A0A014NPW5</accession>
<keyword evidence="1" id="KW-1133">Transmembrane helix</keyword>
<evidence type="ECO:0000313" key="3">
    <source>
        <dbReference type="Proteomes" id="UP000020977"/>
    </source>
</evidence>
<dbReference type="AlphaFoldDB" id="A0A014NPW5"/>
<dbReference type="Proteomes" id="UP000020977">
    <property type="component" value="Unassembled WGS sequence"/>
</dbReference>
<protein>
    <recommendedName>
        <fullName evidence="4">Transmembrane protein</fullName>
    </recommendedName>
</protein>
<sequence length="127" mass="15010">MTSKIYQNNKITIIISVFLLILMGASFYYFLQIKTYRTVNFILEIDEKHKTFATVNSDIYYLMDKDSFAQFQFQDRVVRLEITKIVNVKQNEFVIEFTKSLLLKPKTQLPAVLFLKNTGNFLDLFTK</sequence>
<keyword evidence="1" id="KW-0812">Transmembrane</keyword>
<feature type="transmembrane region" description="Helical" evidence="1">
    <location>
        <begin position="12"/>
        <end position="31"/>
    </location>
</feature>
<dbReference type="NCBIfam" id="NF045999">
    <property type="entry name" value="MAG1140_fam"/>
    <property type="match status" value="1"/>
</dbReference>
<keyword evidence="1" id="KW-0472">Membrane</keyword>
<dbReference type="EMBL" id="JFAD01000029">
    <property type="protein sequence ID" value="EXU60932.1"/>
    <property type="molecule type" value="Genomic_DNA"/>
</dbReference>
<proteinExistence type="predicted"/>
<dbReference type="RefSeq" id="WP_080684860.1">
    <property type="nucleotide sequence ID" value="NZ_JFAD01000029.1"/>
</dbReference>
<evidence type="ECO:0008006" key="4">
    <source>
        <dbReference type="Google" id="ProtNLM"/>
    </source>
</evidence>